<keyword evidence="2" id="KW-0677">Repeat</keyword>
<evidence type="ECO:0000256" key="1">
    <source>
        <dbReference type="ARBA" id="ARBA00022614"/>
    </source>
</evidence>
<keyword evidence="3" id="KW-0547">Nucleotide-binding</keyword>
<evidence type="ECO:0000256" key="5">
    <source>
        <dbReference type="SAM" id="MobiDB-lite"/>
    </source>
</evidence>
<dbReference type="Gene3D" id="3.40.50.300">
    <property type="entry name" value="P-loop containing nucleotide triphosphate hydrolases"/>
    <property type="match status" value="1"/>
</dbReference>
<feature type="transmembrane region" description="Helical" evidence="6">
    <location>
        <begin position="77"/>
        <end position="100"/>
    </location>
</feature>
<dbReference type="Gene3D" id="3.80.10.10">
    <property type="entry name" value="Ribonuclease Inhibitor"/>
    <property type="match status" value="2"/>
</dbReference>
<dbReference type="InterPro" id="IPR032675">
    <property type="entry name" value="LRR_dom_sf"/>
</dbReference>
<dbReference type="Proteomes" id="UP001159428">
    <property type="component" value="Unassembled WGS sequence"/>
</dbReference>
<dbReference type="InterPro" id="IPR051261">
    <property type="entry name" value="NLR"/>
</dbReference>
<dbReference type="PANTHER" id="PTHR24106">
    <property type="entry name" value="NACHT, LRR AND CARD DOMAINS-CONTAINING"/>
    <property type="match status" value="1"/>
</dbReference>
<protein>
    <recommendedName>
        <fullName evidence="7">NACHT domain-containing protein</fullName>
    </recommendedName>
</protein>
<dbReference type="PROSITE" id="PS51450">
    <property type="entry name" value="LRR"/>
    <property type="match status" value="5"/>
</dbReference>
<name>A0AAU9VQW3_9CNID</name>
<feature type="compositionally biased region" description="Polar residues" evidence="5">
    <location>
        <begin position="346"/>
        <end position="359"/>
    </location>
</feature>
<feature type="domain" description="NACHT" evidence="7">
    <location>
        <begin position="421"/>
        <end position="570"/>
    </location>
</feature>
<dbReference type="PROSITE" id="PS50837">
    <property type="entry name" value="NACHT"/>
    <property type="match status" value="1"/>
</dbReference>
<dbReference type="GO" id="GO:0005524">
    <property type="term" value="F:ATP binding"/>
    <property type="evidence" value="ECO:0007669"/>
    <property type="project" value="UniProtKB-KW"/>
</dbReference>
<gene>
    <name evidence="8" type="ORF">PMEA_00017120</name>
</gene>
<accession>A0AAU9VQW3</accession>
<evidence type="ECO:0000256" key="4">
    <source>
        <dbReference type="ARBA" id="ARBA00022840"/>
    </source>
</evidence>
<keyword evidence="6" id="KW-0812">Transmembrane</keyword>
<sequence>MDNLKELLAPKTFHRVSHAAVVVWILIGVIFLGIFADAESSESRYDFRCGGANSENIDLVRGRCFELYEKQYNKHDVATYGFLTMNFFLIATVCAIYSQIASPTVDRLSRSARNDDLERQSPDQEKAGKKLFIAYCSQLVARIVLGVLFMVLQTQVLYPRDFPSSFSCHLTSEGNQPRNSTGVMQNSTLTLHECHNQRATKKNSWMRAVLIVNGIFLFGILIETVYILLRAWKENSFMKNSNFLKSHLNPFHGNSQNATTATALKPDPRQQKQRTNHETNLPREPQNQEERTEHETNVPQELHQIKESTDHGTNIPHLPSEPEQLQKPRLQEFIEGTKRIIKDETNQPPQLRSPFSSTHGEGRPAKHLTLDQIYTNLVVVPDMANYDFTGDRQQKLEVYARSGEKNTTPRGPEDIINHENKKVLIVGRPGIGKTLCCSKVLRDWAFNKVFHKTPDAKLHFDATFFIKFRAFNAAADLSLRELLTLSEHSPSKHMDDEVWNYVLENPQKVLLVFDGIDEFKQNSKIGEENFDPKFRNHVDEKMPLSALYEKLASGKLLNGAAVLTTTRPTALSCIERLSFDKVFEILGFSSEQVEDKSQLSWLRLGGNQLTDEGAKYLAEAINNNNCQLRTLNLSSNNISHVGAKHLAEAINNNNSINNNCQLRTLNLTRNNISDIGAQYLADAINNNNCQLRTLNLTRNNISDIGAQHLADAINNNNCQLHTLNLRGNNISDIGAQHLADAINNNNCQLHTLNLRANNISDIGAQYLADAINNNNCQLRTLNLTRNNISDIGAQHLAEAINNNNCQLHTLNLTANNISDIGAQHLADAINNNNCQLRSLNLSLNN</sequence>
<feature type="region of interest" description="Disordered" evidence="5">
    <location>
        <begin position="254"/>
        <end position="328"/>
    </location>
</feature>
<evidence type="ECO:0000256" key="2">
    <source>
        <dbReference type="ARBA" id="ARBA00022737"/>
    </source>
</evidence>
<evidence type="ECO:0000256" key="3">
    <source>
        <dbReference type="ARBA" id="ARBA00022741"/>
    </source>
</evidence>
<dbReference type="InterPro" id="IPR007111">
    <property type="entry name" value="NACHT_NTPase"/>
</dbReference>
<feature type="compositionally biased region" description="Basic and acidic residues" evidence="5">
    <location>
        <begin position="266"/>
        <end position="296"/>
    </location>
</feature>
<feature type="non-terminal residue" evidence="8">
    <location>
        <position position="845"/>
    </location>
</feature>
<reference evidence="8 9" key="1">
    <citation type="submission" date="2022-05" db="EMBL/GenBank/DDBJ databases">
        <authorList>
            <consortium name="Genoscope - CEA"/>
            <person name="William W."/>
        </authorList>
    </citation>
    <scope>NUCLEOTIDE SEQUENCE [LARGE SCALE GENOMIC DNA]</scope>
</reference>
<keyword evidence="6" id="KW-1133">Transmembrane helix</keyword>
<keyword evidence="6" id="KW-0472">Membrane</keyword>
<dbReference type="Pfam" id="PF13516">
    <property type="entry name" value="LRR_6"/>
    <property type="match status" value="8"/>
</dbReference>
<keyword evidence="9" id="KW-1185">Reference proteome</keyword>
<dbReference type="AlphaFoldDB" id="A0AAU9VQW3"/>
<feature type="region of interest" description="Disordered" evidence="5">
    <location>
        <begin position="344"/>
        <end position="363"/>
    </location>
</feature>
<evidence type="ECO:0000313" key="9">
    <source>
        <dbReference type="Proteomes" id="UP001159428"/>
    </source>
</evidence>
<feature type="transmembrane region" description="Helical" evidence="6">
    <location>
        <begin position="20"/>
        <end position="38"/>
    </location>
</feature>
<feature type="transmembrane region" description="Helical" evidence="6">
    <location>
        <begin position="132"/>
        <end position="152"/>
    </location>
</feature>
<feature type="transmembrane region" description="Helical" evidence="6">
    <location>
        <begin position="208"/>
        <end position="229"/>
    </location>
</feature>
<dbReference type="InterPro" id="IPR038359">
    <property type="entry name" value="Connexin_N_sf"/>
</dbReference>
<evidence type="ECO:0000259" key="7">
    <source>
        <dbReference type="PROSITE" id="PS50837"/>
    </source>
</evidence>
<dbReference type="Gene3D" id="1.20.1440.80">
    <property type="entry name" value="Gap junction channel protein cysteine-rich domain"/>
    <property type="match status" value="1"/>
</dbReference>
<dbReference type="SUPFAM" id="SSF52540">
    <property type="entry name" value="P-loop containing nucleoside triphosphate hydrolases"/>
    <property type="match status" value="1"/>
</dbReference>
<dbReference type="SUPFAM" id="SSF52047">
    <property type="entry name" value="RNI-like"/>
    <property type="match status" value="1"/>
</dbReference>
<keyword evidence="1" id="KW-0433">Leucine-rich repeat</keyword>
<evidence type="ECO:0000256" key="6">
    <source>
        <dbReference type="SAM" id="Phobius"/>
    </source>
</evidence>
<keyword evidence="4" id="KW-0067">ATP-binding</keyword>
<dbReference type="InterPro" id="IPR001611">
    <property type="entry name" value="Leu-rich_rpt"/>
</dbReference>
<comment type="caution">
    <text evidence="8">The sequence shown here is derived from an EMBL/GenBank/DDBJ whole genome shotgun (WGS) entry which is preliminary data.</text>
</comment>
<proteinExistence type="predicted"/>
<organism evidence="8 9">
    <name type="scientific">Pocillopora meandrina</name>
    <dbReference type="NCBI Taxonomy" id="46732"/>
    <lineage>
        <taxon>Eukaryota</taxon>
        <taxon>Metazoa</taxon>
        <taxon>Cnidaria</taxon>
        <taxon>Anthozoa</taxon>
        <taxon>Hexacorallia</taxon>
        <taxon>Scleractinia</taxon>
        <taxon>Astrocoeniina</taxon>
        <taxon>Pocilloporidae</taxon>
        <taxon>Pocillopora</taxon>
    </lineage>
</organism>
<dbReference type="Pfam" id="PF05729">
    <property type="entry name" value="NACHT"/>
    <property type="match status" value="1"/>
</dbReference>
<dbReference type="EMBL" id="CALNXJ010000003">
    <property type="protein sequence ID" value="CAH3036744.1"/>
    <property type="molecule type" value="Genomic_DNA"/>
</dbReference>
<dbReference type="SMART" id="SM00368">
    <property type="entry name" value="LRR_RI"/>
    <property type="match status" value="8"/>
</dbReference>
<evidence type="ECO:0000313" key="8">
    <source>
        <dbReference type="EMBL" id="CAH3036744.1"/>
    </source>
</evidence>
<dbReference type="InterPro" id="IPR027417">
    <property type="entry name" value="P-loop_NTPase"/>
</dbReference>